<evidence type="ECO:0000256" key="3">
    <source>
        <dbReference type="ARBA" id="ARBA00022737"/>
    </source>
</evidence>
<organism evidence="6 7">
    <name type="scientific">Pontiella desulfatans</name>
    <dbReference type="NCBI Taxonomy" id="2750659"/>
    <lineage>
        <taxon>Bacteria</taxon>
        <taxon>Pseudomonadati</taxon>
        <taxon>Kiritimatiellota</taxon>
        <taxon>Kiritimatiellia</taxon>
        <taxon>Kiritimatiellales</taxon>
        <taxon>Pontiellaceae</taxon>
        <taxon>Pontiella</taxon>
    </lineage>
</organism>
<dbReference type="RefSeq" id="WP_136082979.1">
    <property type="nucleotide sequence ID" value="NZ_CAAHFG010000004.1"/>
</dbReference>
<evidence type="ECO:0000259" key="4">
    <source>
        <dbReference type="Pfam" id="PF13243"/>
    </source>
</evidence>
<evidence type="ECO:0000259" key="5">
    <source>
        <dbReference type="Pfam" id="PF13249"/>
    </source>
</evidence>
<dbReference type="GO" id="GO:0016866">
    <property type="term" value="F:intramolecular transferase activity"/>
    <property type="evidence" value="ECO:0007669"/>
    <property type="project" value="InterPro"/>
</dbReference>
<sequence>MEIDPAIQNARQRLLAELQPAGRWEGELSPSALATAVASFALKSAGRTELAERGLQWLREHRNADGGWGDSPESPSNFTTTLLCRCALDLETGDPEKLAAEILRFYGEDRTFSVPILTMCMLSGKLGSDWSVVPQLPFELAVFPHKVYRFLNLPVVSYALPALIAIGLVRHRHKPSPLAFHRNGLVGKVLGILRGIQPESGGFLEAAPLTGFVAMSLIGAGQGDHPVVQNAIGFLEETVRGDGSWPIDVNLSTWVTSLAVRALEGDLSEERQTAIRNHLVQTQWREEHPFTHAEPGGWGWTNHQGGVPDADDTAAALIALHQLGCETGVAEQGILWLLNLQNRDGGMPTFCRGWGKLPFDRSCPDLTAHMIRAFSLWRDAMDENLWAAMFDSILVGIEYLEKEQRPDGSWVPLWFGSQSHPEHENPVYGTCRVLEALAGLDEGEFPKAATMKARAFQWLETVRLDDLGLEELALVAGLTGKGVDELLEKTAQGTQFPASPIGLYFASLWYSEKLYPLIFALEALKRCKERDG</sequence>
<dbReference type="InterPro" id="IPR008930">
    <property type="entry name" value="Terpenoid_cyclase/PrenylTrfase"/>
</dbReference>
<dbReference type="EMBL" id="CAAHFG010000004">
    <property type="protein sequence ID" value="VGO17515.1"/>
    <property type="molecule type" value="Genomic_DNA"/>
</dbReference>
<comment type="similarity">
    <text evidence="2">Belongs to the terpene cyclase/mutase family.</text>
</comment>
<dbReference type="Proteomes" id="UP000366872">
    <property type="component" value="Unassembled WGS sequence"/>
</dbReference>
<dbReference type="Pfam" id="PF13243">
    <property type="entry name" value="SQHop_cyclase_C"/>
    <property type="match status" value="1"/>
</dbReference>
<dbReference type="InterPro" id="IPR032696">
    <property type="entry name" value="SQ_cyclase_C"/>
</dbReference>
<dbReference type="InterPro" id="IPR018333">
    <property type="entry name" value="Squalene_cyclase"/>
</dbReference>
<dbReference type="AlphaFoldDB" id="A0A6C2UBT8"/>
<proteinExistence type="inferred from homology"/>
<name>A0A6C2UBT8_PONDE</name>
<dbReference type="PANTHER" id="PTHR11764:SF20">
    <property type="entry name" value="LANOSTEROL SYNTHASE"/>
    <property type="match status" value="1"/>
</dbReference>
<gene>
    <name evidence="6" type="primary">sqhC</name>
    <name evidence="6" type="ORF">PDESU_06112</name>
</gene>
<dbReference type="PANTHER" id="PTHR11764">
    <property type="entry name" value="TERPENE CYCLASE/MUTASE FAMILY MEMBER"/>
    <property type="match status" value="1"/>
</dbReference>
<evidence type="ECO:0000256" key="1">
    <source>
        <dbReference type="ARBA" id="ARBA00004999"/>
    </source>
</evidence>
<reference evidence="6 7" key="1">
    <citation type="submission" date="2019-04" db="EMBL/GenBank/DDBJ databases">
        <authorList>
            <person name="Van Vliet M D."/>
        </authorList>
    </citation>
    <scope>NUCLEOTIDE SEQUENCE [LARGE SCALE GENOMIC DNA]</scope>
    <source>
        <strain evidence="6 7">F1</strain>
    </source>
</reference>
<keyword evidence="3" id="KW-0677">Repeat</keyword>
<dbReference type="GO" id="GO:0016104">
    <property type="term" value="P:triterpenoid biosynthetic process"/>
    <property type="evidence" value="ECO:0007669"/>
    <property type="project" value="InterPro"/>
</dbReference>
<evidence type="ECO:0000313" key="7">
    <source>
        <dbReference type="Proteomes" id="UP000366872"/>
    </source>
</evidence>
<dbReference type="InterPro" id="IPR032697">
    <property type="entry name" value="SQ_cyclase_N"/>
</dbReference>
<keyword evidence="7" id="KW-1185">Reference proteome</keyword>
<evidence type="ECO:0000313" key="6">
    <source>
        <dbReference type="EMBL" id="VGO17515.1"/>
    </source>
</evidence>
<dbReference type="Gene3D" id="1.50.10.20">
    <property type="match status" value="3"/>
</dbReference>
<feature type="domain" description="Squalene cyclase C-terminal" evidence="4">
    <location>
        <begin position="254"/>
        <end position="471"/>
    </location>
</feature>
<dbReference type="Pfam" id="PF13249">
    <property type="entry name" value="SQHop_cyclase_N"/>
    <property type="match status" value="1"/>
</dbReference>
<dbReference type="GO" id="GO:0005811">
    <property type="term" value="C:lipid droplet"/>
    <property type="evidence" value="ECO:0007669"/>
    <property type="project" value="InterPro"/>
</dbReference>
<feature type="domain" description="Squalene cyclase N-terminal" evidence="5">
    <location>
        <begin position="7"/>
        <end position="148"/>
    </location>
</feature>
<evidence type="ECO:0000256" key="2">
    <source>
        <dbReference type="ARBA" id="ARBA00009755"/>
    </source>
</evidence>
<dbReference type="SUPFAM" id="SSF48239">
    <property type="entry name" value="Terpenoid cyclases/Protein prenyltransferases"/>
    <property type="match status" value="2"/>
</dbReference>
<protein>
    <submittedName>
        <fullName evidence="6">Sporulenol synthase</fullName>
    </submittedName>
</protein>
<comment type="pathway">
    <text evidence="1">Secondary metabolite biosynthesis; hopanoid biosynthesis.</text>
</comment>
<dbReference type="UniPathway" id="UPA00337"/>
<accession>A0A6C2UBT8</accession>